<dbReference type="PANTHER" id="PTHR43464">
    <property type="entry name" value="METHYLTRANSFERASE"/>
    <property type="match status" value="1"/>
</dbReference>
<evidence type="ECO:0000256" key="3">
    <source>
        <dbReference type="ARBA" id="ARBA00022691"/>
    </source>
</evidence>
<keyword evidence="3" id="KW-0949">S-adenosyl-L-methionine</keyword>
<organism evidence="5 6">
    <name type="scientific">Thalassococcus arenae</name>
    <dbReference type="NCBI Taxonomy" id="2851652"/>
    <lineage>
        <taxon>Bacteria</taxon>
        <taxon>Pseudomonadati</taxon>
        <taxon>Pseudomonadota</taxon>
        <taxon>Alphaproteobacteria</taxon>
        <taxon>Rhodobacterales</taxon>
        <taxon>Roseobacteraceae</taxon>
        <taxon>Thalassococcus</taxon>
    </lineage>
</organism>
<dbReference type="GO" id="GO:0008168">
    <property type="term" value="F:methyltransferase activity"/>
    <property type="evidence" value="ECO:0007669"/>
    <property type="project" value="UniProtKB-KW"/>
</dbReference>
<name>A0ABS6N3F4_9RHOB</name>
<comment type="caution">
    <text evidence="5">The sequence shown here is derived from an EMBL/GenBank/DDBJ whole genome shotgun (WGS) entry which is preliminary data.</text>
</comment>
<evidence type="ECO:0000313" key="5">
    <source>
        <dbReference type="EMBL" id="MBV2358318.1"/>
    </source>
</evidence>
<evidence type="ECO:0000313" key="6">
    <source>
        <dbReference type="Proteomes" id="UP001166293"/>
    </source>
</evidence>
<sequence length="201" mass="21911">MEGLSDRTQAIYDRQAVHYDARRSRTLFERGWLERALVDVPRGGTVLDLGCGAGEPIGRFLVESGYAVTGVDFSAPMLRLFAERFPQSRVIRADMNALDLPERFDAIIGWGSFFHLTQDQQRRTLPRLVQHLGSGGRLLLTVGPSAGETTGRVGDETVFHASLDAAEYAAILEACGCGLVTHVADDPQCNGHSLLLARKTG</sequence>
<gene>
    <name evidence="5" type="ORF">KUH32_00895</name>
</gene>
<accession>A0ABS6N3F4</accession>
<evidence type="ECO:0000256" key="2">
    <source>
        <dbReference type="ARBA" id="ARBA00022679"/>
    </source>
</evidence>
<proteinExistence type="predicted"/>
<dbReference type="PANTHER" id="PTHR43464:SF19">
    <property type="entry name" value="UBIQUINONE BIOSYNTHESIS O-METHYLTRANSFERASE, MITOCHONDRIAL"/>
    <property type="match status" value="1"/>
</dbReference>
<keyword evidence="6" id="KW-1185">Reference proteome</keyword>
<dbReference type="InterPro" id="IPR041698">
    <property type="entry name" value="Methyltransf_25"/>
</dbReference>
<evidence type="ECO:0000256" key="1">
    <source>
        <dbReference type="ARBA" id="ARBA00022603"/>
    </source>
</evidence>
<dbReference type="GO" id="GO:0032259">
    <property type="term" value="P:methylation"/>
    <property type="evidence" value="ECO:0007669"/>
    <property type="project" value="UniProtKB-KW"/>
</dbReference>
<keyword evidence="1 5" id="KW-0489">Methyltransferase</keyword>
<evidence type="ECO:0000259" key="4">
    <source>
        <dbReference type="Pfam" id="PF13649"/>
    </source>
</evidence>
<feature type="domain" description="Methyltransferase" evidence="4">
    <location>
        <begin position="46"/>
        <end position="136"/>
    </location>
</feature>
<protein>
    <submittedName>
        <fullName evidence="5">Class I SAM-dependent methyltransferase</fullName>
    </submittedName>
</protein>
<keyword evidence="2" id="KW-0808">Transferase</keyword>
<dbReference type="EMBL" id="JAHRWL010000001">
    <property type="protein sequence ID" value="MBV2358318.1"/>
    <property type="molecule type" value="Genomic_DNA"/>
</dbReference>
<reference evidence="5" key="1">
    <citation type="submission" date="2021-06" db="EMBL/GenBank/DDBJ databases">
        <title>Thalassococcus sp. CAU 1522 isolated from sea sand, Republic of Korea.</title>
        <authorList>
            <person name="Kim W."/>
        </authorList>
    </citation>
    <scope>NUCLEOTIDE SEQUENCE</scope>
    <source>
        <strain evidence="5">CAU 1522</strain>
    </source>
</reference>
<dbReference type="RefSeq" id="WP_217776190.1">
    <property type="nucleotide sequence ID" value="NZ_JAHRWL010000001.1"/>
</dbReference>
<dbReference type="CDD" id="cd02440">
    <property type="entry name" value="AdoMet_MTases"/>
    <property type="match status" value="1"/>
</dbReference>
<dbReference type="Proteomes" id="UP001166293">
    <property type="component" value="Unassembled WGS sequence"/>
</dbReference>
<dbReference type="Pfam" id="PF13649">
    <property type="entry name" value="Methyltransf_25"/>
    <property type="match status" value="1"/>
</dbReference>